<evidence type="ECO:0000256" key="3">
    <source>
        <dbReference type="ARBA" id="ARBA00007667"/>
    </source>
</evidence>
<dbReference type="Gene3D" id="3.40.50.1380">
    <property type="entry name" value="Methylglyoxal synthase-like domain"/>
    <property type="match status" value="1"/>
</dbReference>
<gene>
    <name evidence="10" type="primary">purH</name>
    <name evidence="12" type="ORF">SAMN02746019_00006190</name>
</gene>
<dbReference type="HAMAP" id="MF_00139">
    <property type="entry name" value="PurH"/>
    <property type="match status" value="1"/>
</dbReference>
<evidence type="ECO:0000256" key="10">
    <source>
        <dbReference type="HAMAP-Rule" id="MF_00139"/>
    </source>
</evidence>
<dbReference type="GO" id="GO:0005829">
    <property type="term" value="C:cytosol"/>
    <property type="evidence" value="ECO:0007669"/>
    <property type="project" value="TreeGrafter"/>
</dbReference>
<dbReference type="Pfam" id="PF02142">
    <property type="entry name" value="MGS"/>
    <property type="match status" value="1"/>
</dbReference>
<evidence type="ECO:0000256" key="2">
    <source>
        <dbReference type="ARBA" id="ARBA00004954"/>
    </source>
</evidence>
<keyword evidence="13" id="KW-1185">Reference proteome</keyword>
<dbReference type="PANTHER" id="PTHR11692:SF0">
    <property type="entry name" value="BIFUNCTIONAL PURINE BIOSYNTHESIS PROTEIN ATIC"/>
    <property type="match status" value="1"/>
</dbReference>
<dbReference type="FunFam" id="3.40.140.20:FF:000001">
    <property type="entry name" value="Bifunctional purine biosynthesis protein PurH"/>
    <property type="match status" value="1"/>
</dbReference>
<dbReference type="InterPro" id="IPR016193">
    <property type="entry name" value="Cytidine_deaminase-like"/>
</dbReference>
<evidence type="ECO:0000256" key="6">
    <source>
        <dbReference type="ARBA" id="ARBA00022801"/>
    </source>
</evidence>
<dbReference type="NCBIfam" id="NF002049">
    <property type="entry name" value="PRK00881.1"/>
    <property type="match status" value="1"/>
</dbReference>
<dbReference type="FunFam" id="3.40.50.1380:FF:000001">
    <property type="entry name" value="Bifunctional purine biosynthesis protein PurH"/>
    <property type="match status" value="1"/>
</dbReference>
<evidence type="ECO:0000256" key="1">
    <source>
        <dbReference type="ARBA" id="ARBA00004844"/>
    </source>
</evidence>
<dbReference type="FunCoup" id="A0A212QTS7">
    <property type="interactions" value="429"/>
</dbReference>
<dbReference type="PIRSF" id="PIRSF000414">
    <property type="entry name" value="AICARFT_IMPCHas"/>
    <property type="match status" value="1"/>
</dbReference>
<keyword evidence="6 10" id="KW-0378">Hydrolase</keyword>
<dbReference type="RefSeq" id="WP_200808100.1">
    <property type="nucleotide sequence ID" value="NZ_FYEK01000022.1"/>
</dbReference>
<keyword evidence="7 10" id="KW-0511">Multifunctional enzyme</keyword>
<dbReference type="PANTHER" id="PTHR11692">
    <property type="entry name" value="BIFUNCTIONAL PURINE BIOSYNTHESIS PROTEIN PURH"/>
    <property type="match status" value="1"/>
</dbReference>
<comment type="pathway">
    <text evidence="1 10">Purine metabolism; IMP biosynthesis via de novo pathway; IMP from 5-formamido-1-(5-phospho-D-ribosyl)imidazole-4-carboxamide: step 1/1.</text>
</comment>
<dbReference type="PROSITE" id="PS51855">
    <property type="entry name" value="MGS"/>
    <property type="match status" value="1"/>
</dbReference>
<keyword evidence="4 10" id="KW-0808">Transferase</keyword>
<dbReference type="EC" id="2.1.2.3" evidence="10"/>
<dbReference type="GO" id="GO:0003937">
    <property type="term" value="F:IMP cyclohydrolase activity"/>
    <property type="evidence" value="ECO:0007669"/>
    <property type="project" value="UniProtKB-UniRule"/>
</dbReference>
<dbReference type="SMART" id="SM00851">
    <property type="entry name" value="MGS"/>
    <property type="match status" value="1"/>
</dbReference>
<keyword evidence="5 10" id="KW-0658">Purine biosynthesis</keyword>
<comment type="pathway">
    <text evidence="2 10">Purine metabolism; IMP biosynthesis via de novo pathway; 5-formamido-1-(5-phospho-D-ribosyl)imidazole-4-carboxamide from 5-amino-1-(5-phospho-D-ribosyl)imidazole-4-carboxamide (10-formyl THF route): step 1/1.</text>
</comment>
<comment type="catalytic activity">
    <reaction evidence="8 10">
        <text>(6R)-10-formyltetrahydrofolate + 5-amino-1-(5-phospho-beta-D-ribosyl)imidazole-4-carboxamide = 5-formamido-1-(5-phospho-D-ribosyl)imidazole-4-carboxamide + (6S)-5,6,7,8-tetrahydrofolate</text>
        <dbReference type="Rhea" id="RHEA:22192"/>
        <dbReference type="ChEBI" id="CHEBI:57453"/>
        <dbReference type="ChEBI" id="CHEBI:58467"/>
        <dbReference type="ChEBI" id="CHEBI:58475"/>
        <dbReference type="ChEBI" id="CHEBI:195366"/>
        <dbReference type="EC" id="2.1.2.3"/>
    </reaction>
</comment>
<proteinExistence type="inferred from homology"/>
<evidence type="ECO:0000256" key="8">
    <source>
        <dbReference type="ARBA" id="ARBA00050488"/>
    </source>
</evidence>
<dbReference type="GO" id="GO:0006189">
    <property type="term" value="P:'de novo' IMP biosynthetic process"/>
    <property type="evidence" value="ECO:0007669"/>
    <property type="project" value="UniProtKB-UniRule"/>
</dbReference>
<reference evidence="13" key="1">
    <citation type="submission" date="2017-06" db="EMBL/GenBank/DDBJ databases">
        <authorList>
            <person name="Varghese N."/>
            <person name="Submissions S."/>
        </authorList>
    </citation>
    <scope>NUCLEOTIDE SEQUENCE [LARGE SCALE GENOMIC DNA]</scope>
    <source>
        <strain evidence="13">JAD2</strain>
    </source>
</reference>
<dbReference type="InterPro" id="IPR036914">
    <property type="entry name" value="MGS-like_dom_sf"/>
</dbReference>
<evidence type="ECO:0000259" key="11">
    <source>
        <dbReference type="PROSITE" id="PS51855"/>
    </source>
</evidence>
<dbReference type="GO" id="GO:0004643">
    <property type="term" value="F:phosphoribosylaminoimidazolecarboxamide formyltransferase activity"/>
    <property type="evidence" value="ECO:0007669"/>
    <property type="project" value="UniProtKB-UniRule"/>
</dbReference>
<dbReference type="Proteomes" id="UP000197025">
    <property type="component" value="Unassembled WGS sequence"/>
</dbReference>
<evidence type="ECO:0000256" key="9">
    <source>
        <dbReference type="ARBA" id="ARBA00050687"/>
    </source>
</evidence>
<dbReference type="NCBIfam" id="TIGR00355">
    <property type="entry name" value="purH"/>
    <property type="match status" value="1"/>
</dbReference>
<evidence type="ECO:0000256" key="4">
    <source>
        <dbReference type="ARBA" id="ARBA00022679"/>
    </source>
</evidence>
<dbReference type="SUPFAM" id="SSF53927">
    <property type="entry name" value="Cytidine deaminase-like"/>
    <property type="match status" value="1"/>
</dbReference>
<dbReference type="SMART" id="SM00798">
    <property type="entry name" value="AICARFT_IMPCHas"/>
    <property type="match status" value="1"/>
</dbReference>
<name>A0A212QTS7_9CHLR</name>
<accession>A0A212QTS7</accession>
<dbReference type="EMBL" id="FYEK01000022">
    <property type="protein sequence ID" value="SNB62946.1"/>
    <property type="molecule type" value="Genomic_DNA"/>
</dbReference>
<comment type="domain">
    <text evidence="10">The IMP cyclohydrolase activity resides in the N-terminal region.</text>
</comment>
<dbReference type="UniPathway" id="UPA00074">
    <property type="reaction ID" value="UER00133"/>
</dbReference>
<dbReference type="InterPro" id="IPR002695">
    <property type="entry name" value="PurH-like"/>
</dbReference>
<dbReference type="InterPro" id="IPR011607">
    <property type="entry name" value="MGS-like_dom"/>
</dbReference>
<dbReference type="AlphaFoldDB" id="A0A212QTS7"/>
<evidence type="ECO:0000313" key="13">
    <source>
        <dbReference type="Proteomes" id="UP000197025"/>
    </source>
</evidence>
<evidence type="ECO:0000256" key="7">
    <source>
        <dbReference type="ARBA" id="ARBA00023268"/>
    </source>
</evidence>
<sequence>MNLGVQMKERYALFSLTDRTGAVEFAQGLVALGWQILATRGTAQVLAAGGVPVRSLEEWTGFPEILGGRVKTLHPRVHAGILARASEADQAELAAIGGKPIDLVAVTLYAFEEAARRGAEEEAIEAIDIGGVALLRAAAKNFARVIVCSRPEDYPPVLEALRREGEVPLTLRRRLAARAFRLTAAYDAWIARYLEREDGEGELPETLLLAARQALPLRYGENPHQAGAFYLEPLQKLPFEVLQGKPLSYNNLLDLEAAWRAVEEFEEPVAVIVKHNNPCGAAMGADPADAFRRALTGDPESAYGGIVAFNREVDEEAAAALQEVFLEVIAAPGYRPEALDRLRRKKACRVIRMREGARGALEIRSVLGGLLVQTPDPGDGDPESWQVVTRRAPSEAEWRDLRFAWKVVRHVRSNAIVLAREGQTVGVGAGQMSRVDAVRVAVMKAGPRARGAAMASDAFFPFPDGVEVAAAAGVTAVIQPGGSIRDAEVIAAADRLRLAMVFTGRRHFRH</sequence>
<comment type="catalytic activity">
    <reaction evidence="9 10">
        <text>IMP + H2O = 5-formamido-1-(5-phospho-D-ribosyl)imidazole-4-carboxamide</text>
        <dbReference type="Rhea" id="RHEA:18445"/>
        <dbReference type="ChEBI" id="CHEBI:15377"/>
        <dbReference type="ChEBI" id="CHEBI:58053"/>
        <dbReference type="ChEBI" id="CHEBI:58467"/>
        <dbReference type="EC" id="3.5.4.10"/>
    </reaction>
</comment>
<dbReference type="Gene3D" id="3.40.140.20">
    <property type="match status" value="2"/>
</dbReference>
<feature type="domain" description="MGS-like" evidence="11">
    <location>
        <begin position="3"/>
        <end position="149"/>
    </location>
</feature>
<dbReference type="InterPro" id="IPR024051">
    <property type="entry name" value="AICAR_Tfase_dup_dom_sf"/>
</dbReference>
<dbReference type="CDD" id="cd01421">
    <property type="entry name" value="IMPCH"/>
    <property type="match status" value="1"/>
</dbReference>
<dbReference type="InParanoid" id="A0A212QTS7"/>
<evidence type="ECO:0000313" key="12">
    <source>
        <dbReference type="EMBL" id="SNB62946.1"/>
    </source>
</evidence>
<dbReference type="EC" id="3.5.4.10" evidence="10"/>
<protein>
    <recommendedName>
        <fullName evidence="10">Bifunctional purine biosynthesis protein PurH</fullName>
    </recommendedName>
    <domain>
        <recommendedName>
            <fullName evidence="10">Phosphoribosylaminoimidazolecarboxamide formyltransferase</fullName>
            <ecNumber evidence="10">2.1.2.3</ecNumber>
        </recommendedName>
        <alternativeName>
            <fullName evidence="10">AICAR transformylase</fullName>
        </alternativeName>
    </domain>
    <domain>
        <recommendedName>
            <fullName evidence="10">IMP cyclohydrolase</fullName>
            <ecNumber evidence="10">3.5.4.10</ecNumber>
        </recommendedName>
        <alternativeName>
            <fullName evidence="10">ATIC</fullName>
        </alternativeName>
        <alternativeName>
            <fullName evidence="10">IMP synthase</fullName>
        </alternativeName>
        <alternativeName>
            <fullName evidence="10">Inosinicase</fullName>
        </alternativeName>
    </domain>
</protein>
<evidence type="ECO:0000256" key="5">
    <source>
        <dbReference type="ARBA" id="ARBA00022755"/>
    </source>
</evidence>
<comment type="similarity">
    <text evidence="3 10">Belongs to the PurH family.</text>
</comment>
<organism evidence="12 13">
    <name type="scientific">Thermoflexus hugenholtzii JAD2</name>
    <dbReference type="NCBI Taxonomy" id="877466"/>
    <lineage>
        <taxon>Bacteria</taxon>
        <taxon>Bacillati</taxon>
        <taxon>Chloroflexota</taxon>
        <taxon>Thermoflexia</taxon>
        <taxon>Thermoflexales</taxon>
        <taxon>Thermoflexaceae</taxon>
        <taxon>Thermoflexus</taxon>
    </lineage>
</organism>
<dbReference type="Pfam" id="PF01808">
    <property type="entry name" value="AICARFT_IMPCHas"/>
    <property type="match status" value="1"/>
</dbReference>
<dbReference type="SUPFAM" id="SSF52335">
    <property type="entry name" value="Methylglyoxal synthase-like"/>
    <property type="match status" value="1"/>
</dbReference>